<comment type="caution">
    <text evidence="3">The sequence shown here is derived from an EMBL/GenBank/DDBJ whole genome shotgun (WGS) entry which is preliminary data.</text>
</comment>
<evidence type="ECO:0000256" key="1">
    <source>
        <dbReference type="SAM" id="SignalP"/>
    </source>
</evidence>
<accession>A0A401UB02</accession>
<dbReference type="SMART" id="SM00089">
    <property type="entry name" value="PKD"/>
    <property type="match status" value="6"/>
</dbReference>
<feature type="domain" description="PKD" evidence="2">
    <location>
        <begin position="700"/>
        <end position="749"/>
    </location>
</feature>
<dbReference type="InterPro" id="IPR035986">
    <property type="entry name" value="PKD_dom_sf"/>
</dbReference>
<dbReference type="InterPro" id="IPR026444">
    <property type="entry name" value="Secre_tail"/>
</dbReference>
<dbReference type="Pfam" id="PF18962">
    <property type="entry name" value="Por_Secre_tail"/>
    <property type="match status" value="1"/>
</dbReference>
<evidence type="ECO:0000259" key="2">
    <source>
        <dbReference type="PROSITE" id="PS50093"/>
    </source>
</evidence>
<feature type="domain" description="PKD" evidence="2">
    <location>
        <begin position="599"/>
        <end position="657"/>
    </location>
</feature>
<organism evidence="3 4">
    <name type="scientific">Chryseotalea sanaruensis</name>
    <dbReference type="NCBI Taxonomy" id="2482724"/>
    <lineage>
        <taxon>Bacteria</taxon>
        <taxon>Pseudomonadati</taxon>
        <taxon>Bacteroidota</taxon>
        <taxon>Cytophagia</taxon>
        <taxon>Cytophagales</taxon>
        <taxon>Chryseotaleaceae</taxon>
        <taxon>Chryseotalea</taxon>
    </lineage>
</organism>
<dbReference type="NCBIfam" id="TIGR04183">
    <property type="entry name" value="Por_Secre_tail"/>
    <property type="match status" value="1"/>
</dbReference>
<dbReference type="Pfam" id="PF18911">
    <property type="entry name" value="PKD_4"/>
    <property type="match status" value="5"/>
</dbReference>
<sequence>MSMKTLILTFILNSLSCLIFLNAQELDFTLPSTVCYGEQIAIKDVIKNNFENFEWDFCEGDLLESVSVGTPHQINTIDQAASMRIVEDDGMYFGFIIDRNTNKLIRLEFGDDLSNIPTNQEVVLPAGMALLSPQGIVLIKVLDVWYCFITSTGNNKVFRLDFGSQLTSNPSFVEVDFQNTLGSPIDIEIVRENSNYFLLVLNFGLNNMVTAKLGTSITNNSPSLLLNTLLPGSSNPYGFSFQKYQDGRWRGIAGSFSNSSFQTVEFSNGLEEPAIVTDITALLPSIPNPVKLVLANWGDENVLLVMAYGGSVHRIHFERTSNFSSIESSSIVNPASFGPTLALTLFYEKGVWRALTFPTVSRSLVILYFNKSCSDVNIHYSVNEDPPEISFSIPGVKDISLRAVRDGLTEKITKSILIQDIAAPLVELQTDGVCTDGVVNFSASSDIPIQNYAWFFGDTNESDQLSPTHQYLSSGDYLVRLEVEAANGCNNFTERTIKIYNPPSATFALPTGLICTSNEFTFTNNTVDSFEGNLSFQWLLDDVPVSTDEDLVYTFTSGGDKELTLQASIPGCTSESVQVLTGVGVGPTVDFTAEGSCLNESTQLTNNSQGDIASSAWDFGDGQSSNDTSPFVNYASAGNYTIELQTLGTNGCLSTKSLPHQIFSVPVPNFNTDLPPFSCNGTPTQFNDLTPALTDSNINTWQWDFDDQNASASTQNPQHTYALSGDYNVSLTVTSDQNCVATLNKTITIAQSPTPSITNTAACVETAVVLQETTTTTANAWQWQIGNNFYFTASPSHVFSTPGDYQVSLTLTASNGCVGTATKQINVPVPLVVNFESAFNCVNTSTQFTSLINDESDPVLTYTWTFSEEQRNGSSVNFLYSQPGIQEVQLTASATSGCAYTITKAVNILPEPKADFSFTPLSGPPPLAVTFTNLSVDANSFAWRFNDSNNNTSNLNSPAFTFTEVGEYAVDLTAYNTAGCESTTSKLIAVAFPFLNVTLDNFRIIENTDGSFLLLTNIVNSGNVLVQNPRIEIRLDNSATLQEVVNNSIDPGDAIDYTFATQVSNVNNLSYACVRLLLPNNEALENTEACITFNTSSVLTSPYPNPANNSVTVEWISPADEQVLIAVTDNLGNGIATESISAKQGLNTIVLQTMDWQAGIYYIRLKSASKAHYFRTIIAR</sequence>
<gene>
    <name evidence="3" type="ORF">SanaruYs_22840</name>
</gene>
<dbReference type="InterPro" id="IPR022409">
    <property type="entry name" value="PKD/Chitinase_dom"/>
</dbReference>
<feature type="signal peptide" evidence="1">
    <location>
        <begin position="1"/>
        <end position="23"/>
    </location>
</feature>
<protein>
    <recommendedName>
        <fullName evidence="2">PKD domain-containing protein</fullName>
    </recommendedName>
</protein>
<dbReference type="Gene3D" id="2.60.40.10">
    <property type="entry name" value="Immunoglobulins"/>
    <property type="match status" value="7"/>
</dbReference>
<dbReference type="EMBL" id="BHXQ01000004">
    <property type="protein sequence ID" value="GCC52052.1"/>
    <property type="molecule type" value="Genomic_DNA"/>
</dbReference>
<dbReference type="InterPro" id="IPR013783">
    <property type="entry name" value="Ig-like_fold"/>
</dbReference>
<feature type="domain" description="PKD" evidence="2">
    <location>
        <begin position="857"/>
        <end position="908"/>
    </location>
</feature>
<dbReference type="AlphaFoldDB" id="A0A401UB02"/>
<feature type="domain" description="PKD" evidence="2">
    <location>
        <begin position="764"/>
        <end position="834"/>
    </location>
</feature>
<dbReference type="CDD" id="cd00146">
    <property type="entry name" value="PKD"/>
    <property type="match status" value="5"/>
</dbReference>
<dbReference type="PROSITE" id="PS50093">
    <property type="entry name" value="PKD"/>
    <property type="match status" value="6"/>
</dbReference>
<dbReference type="InterPro" id="IPR000601">
    <property type="entry name" value="PKD_dom"/>
</dbReference>
<dbReference type="SUPFAM" id="SSF49299">
    <property type="entry name" value="PKD domain"/>
    <property type="match status" value="5"/>
</dbReference>
<dbReference type="Proteomes" id="UP000288227">
    <property type="component" value="Unassembled WGS sequence"/>
</dbReference>
<evidence type="ECO:0000313" key="4">
    <source>
        <dbReference type="Proteomes" id="UP000288227"/>
    </source>
</evidence>
<feature type="chain" id="PRO_5019393018" description="PKD domain-containing protein" evidence="1">
    <location>
        <begin position="24"/>
        <end position="1180"/>
    </location>
</feature>
<keyword evidence="1" id="KW-0732">Signal</keyword>
<dbReference type="Pfam" id="PF00801">
    <property type="entry name" value="PKD"/>
    <property type="match status" value="1"/>
</dbReference>
<reference evidence="3 4" key="1">
    <citation type="submission" date="2018-11" db="EMBL/GenBank/DDBJ databases">
        <title>Chryseotalea sanarue gen. nov., sp., nov., a member of the family Cytophagaceae, isolated from a brackish lake in Hamamatsu Japan.</title>
        <authorList>
            <person name="Maejima Y."/>
            <person name="Iino T."/>
            <person name="Muraguchi Y."/>
            <person name="Fukuda K."/>
            <person name="Ohkuma M."/>
            <person name="Moriuchi R."/>
            <person name="Dohra H."/>
            <person name="Kimbara K."/>
            <person name="Shintani M."/>
        </authorList>
    </citation>
    <scope>NUCLEOTIDE SEQUENCE [LARGE SCALE GENOMIC DNA]</scope>
    <source>
        <strain evidence="3 4">Ys</strain>
    </source>
</reference>
<evidence type="ECO:0000313" key="3">
    <source>
        <dbReference type="EMBL" id="GCC52052.1"/>
    </source>
</evidence>
<name>A0A401UB02_9BACT</name>
<feature type="domain" description="PKD" evidence="2">
    <location>
        <begin position="421"/>
        <end position="506"/>
    </location>
</feature>
<keyword evidence="4" id="KW-1185">Reference proteome</keyword>
<feature type="domain" description="PKD" evidence="2">
    <location>
        <begin position="940"/>
        <end position="990"/>
    </location>
</feature>
<proteinExistence type="predicted"/>